<evidence type="ECO:0000313" key="3">
    <source>
        <dbReference type="Proteomes" id="UP001149090"/>
    </source>
</evidence>
<proteinExistence type="predicted"/>
<feature type="transmembrane region" description="Helical" evidence="1">
    <location>
        <begin position="44"/>
        <end position="67"/>
    </location>
</feature>
<dbReference type="Proteomes" id="UP001149090">
    <property type="component" value="Unassembled WGS sequence"/>
</dbReference>
<feature type="transmembrane region" description="Helical" evidence="1">
    <location>
        <begin position="538"/>
        <end position="556"/>
    </location>
</feature>
<keyword evidence="1" id="KW-0472">Membrane</keyword>
<feature type="transmembrane region" description="Helical" evidence="1">
    <location>
        <begin position="511"/>
        <end position="531"/>
    </location>
</feature>
<evidence type="ECO:0000313" key="2">
    <source>
        <dbReference type="EMBL" id="KAJ5076036.1"/>
    </source>
</evidence>
<dbReference type="OrthoDB" id="10689821at2759"/>
<accession>A0A9Q0LNV6</accession>
<reference evidence="2" key="1">
    <citation type="submission" date="2022-10" db="EMBL/GenBank/DDBJ databases">
        <title>Novel sulphate-reducing endosymbionts in the free-living metamonad Anaeramoeba.</title>
        <authorList>
            <person name="Jerlstrom-Hultqvist J."/>
            <person name="Cepicka I."/>
            <person name="Gallot-Lavallee L."/>
            <person name="Salas-Leiva D."/>
            <person name="Curtis B.A."/>
            <person name="Zahonova K."/>
            <person name="Pipaliya S."/>
            <person name="Dacks J."/>
            <person name="Roger A.J."/>
        </authorList>
    </citation>
    <scope>NUCLEOTIDE SEQUENCE</scope>
    <source>
        <strain evidence="2">BMAN</strain>
    </source>
</reference>
<keyword evidence="1" id="KW-0812">Transmembrane</keyword>
<evidence type="ECO:0000256" key="1">
    <source>
        <dbReference type="SAM" id="Phobius"/>
    </source>
</evidence>
<feature type="transmembrane region" description="Helical" evidence="1">
    <location>
        <begin position="562"/>
        <end position="584"/>
    </location>
</feature>
<keyword evidence="1" id="KW-1133">Transmembrane helix</keyword>
<protein>
    <submittedName>
        <fullName evidence="2">Membralin</fullName>
    </submittedName>
</protein>
<keyword evidence="3" id="KW-1185">Reference proteome</keyword>
<organism evidence="2 3">
    <name type="scientific">Anaeramoeba ignava</name>
    <name type="common">Anaerobic marine amoeba</name>
    <dbReference type="NCBI Taxonomy" id="1746090"/>
    <lineage>
        <taxon>Eukaryota</taxon>
        <taxon>Metamonada</taxon>
        <taxon>Anaeramoebidae</taxon>
        <taxon>Anaeramoeba</taxon>
    </lineage>
</organism>
<dbReference type="AlphaFoldDB" id="A0A9Q0LNV6"/>
<comment type="caution">
    <text evidence="2">The sequence shown here is derived from an EMBL/GenBank/DDBJ whole genome shotgun (WGS) entry which is preliminary data.</text>
</comment>
<sequence length="633" mass="74428">MRRNNHQNENQNENNQLNGVLIHPDHVTGLYHYYLRGRLQSSRCLSFGPLVILFLFVILSAGFYQFISLHQKYVANPQKKEGCFNSIIQKDNWIEGLIEKADVIRFEIVDDIHTVFYKSQFWIPQNNREKEKLSKRTTPFLSRFEHFIYSFPENIGPFNSDLDQIENININMYNSQNNDPKKRNNYNDMFYSEIVDHSPNSIYSNFTRNENISQKPRPTTLFESIQKRILKNQNPDSKIAIFLDAYQKMRQKQSKIQENMEKKKTATKTQHFFNKIEEILLPLIGELYSMSLLGSRTTYLYSKIPGFLLIPEEEYQRYNISLLTIQVPLTEQCFVGKKIHTIFTKIFLNPPIVINSFKSYFDAKGYLVIGDDSFVKDLSSPYRQPMREELKSIVEIDRHFNEKELQQEYSSEDQNPHHLSIIKRMSGTQTFRRMINSAHDSAWFSNTVVIIQAFAKITIHFPCDQPNHGDISSGNASIPCSRRDTQPFFQSRTNVIFGGALFLVSELVNDFFLTLVIVLCSWSSEIFLVLFARTKPAMRIYSITHLASQFLLHFYVHLFPFGFSYLFGFLCFFFQISLMFYLFIRYEMSPIRNRESIFLRETIFSTPPGPVDPMTRIFLERANTPLEFRRQNQ</sequence>
<name>A0A9Q0LNV6_ANAIG</name>
<gene>
    <name evidence="2" type="ORF">M0811_06898</name>
</gene>
<dbReference type="EMBL" id="JAPDFW010000063">
    <property type="protein sequence ID" value="KAJ5076036.1"/>
    <property type="molecule type" value="Genomic_DNA"/>
</dbReference>